<comment type="caution">
    <text evidence="1">The sequence shown here is derived from an EMBL/GenBank/DDBJ whole genome shotgun (WGS) entry which is preliminary data.</text>
</comment>
<dbReference type="AlphaFoldDB" id="A0A1J7CD04"/>
<dbReference type="EMBL" id="MLCF01000002">
    <property type="protein sequence ID" value="OIV39444.1"/>
    <property type="molecule type" value="Genomic_DNA"/>
</dbReference>
<dbReference type="Proteomes" id="UP000243342">
    <property type="component" value="Unassembled WGS sequence"/>
</dbReference>
<evidence type="ECO:0000313" key="2">
    <source>
        <dbReference type="Proteomes" id="UP000243342"/>
    </source>
</evidence>
<name>A0A1J7CD04_9ACTN</name>
<proteinExistence type="predicted"/>
<gene>
    <name evidence="1" type="ORF">BIV57_01000</name>
</gene>
<organism evidence="1 2">
    <name type="scientific">Mangrovactinospora gilvigrisea</name>
    <dbReference type="NCBI Taxonomy" id="1428644"/>
    <lineage>
        <taxon>Bacteria</taxon>
        <taxon>Bacillati</taxon>
        <taxon>Actinomycetota</taxon>
        <taxon>Actinomycetes</taxon>
        <taxon>Kitasatosporales</taxon>
        <taxon>Streptomycetaceae</taxon>
        <taxon>Mangrovactinospora</taxon>
    </lineage>
</organism>
<dbReference type="RefSeq" id="WP_071654647.1">
    <property type="nucleotide sequence ID" value="NZ_MLCF01000002.1"/>
</dbReference>
<dbReference type="STRING" id="1428644.BIV57_01000"/>
<protein>
    <submittedName>
        <fullName evidence="1">Uncharacterized protein</fullName>
    </submittedName>
</protein>
<keyword evidence="2" id="KW-1185">Reference proteome</keyword>
<reference evidence="1 2" key="1">
    <citation type="submission" date="2016-10" db="EMBL/GenBank/DDBJ databases">
        <title>Genome sequence of Streptomyces gilvigriseus MUSC 26.</title>
        <authorList>
            <person name="Lee L.-H."/>
            <person name="Ser H.-L."/>
        </authorList>
    </citation>
    <scope>NUCLEOTIDE SEQUENCE [LARGE SCALE GENOMIC DNA]</scope>
    <source>
        <strain evidence="1 2">MUSC 26</strain>
    </source>
</reference>
<sequence length="122" mass="13261">MTPSQAVDQIIAIRGARTATVVDYYARLSLASRTRSSDLDPSAIAAVDTDVFRAELDALKAFGYEVGALRDITVSLLDRSHIIVPVLNRGWQGVFLHLALDRGAELAGAQDRLREVARAIEV</sequence>
<accession>A0A1J7CD04</accession>
<dbReference type="OrthoDB" id="3781969at2"/>
<evidence type="ECO:0000313" key="1">
    <source>
        <dbReference type="EMBL" id="OIV39444.1"/>
    </source>
</evidence>